<comment type="caution">
    <text evidence="2">The sequence shown here is derived from an EMBL/GenBank/DDBJ whole genome shotgun (WGS) entry which is preliminary data.</text>
</comment>
<dbReference type="STRING" id="394096.DB31_4991"/>
<dbReference type="GO" id="GO:0016787">
    <property type="term" value="F:hydrolase activity"/>
    <property type="evidence" value="ECO:0007669"/>
    <property type="project" value="UniProtKB-KW"/>
</dbReference>
<dbReference type="InterPro" id="IPR000073">
    <property type="entry name" value="AB_hydrolase_1"/>
</dbReference>
<evidence type="ECO:0000313" key="3">
    <source>
        <dbReference type="Proteomes" id="UP000028725"/>
    </source>
</evidence>
<reference evidence="2 3" key="1">
    <citation type="submission" date="2014-04" db="EMBL/GenBank/DDBJ databases">
        <title>Genome assembly of Hyalangium minutum DSM 14724.</title>
        <authorList>
            <person name="Sharma G."/>
            <person name="Subramanian S."/>
        </authorList>
    </citation>
    <scope>NUCLEOTIDE SEQUENCE [LARGE SCALE GENOMIC DNA]</scope>
    <source>
        <strain evidence="2 3">DSM 14724</strain>
    </source>
</reference>
<dbReference type="Pfam" id="PF00561">
    <property type="entry name" value="Abhydrolase_1"/>
    <property type="match status" value="1"/>
</dbReference>
<dbReference type="PANTHER" id="PTHR43433">
    <property type="entry name" value="HYDROLASE, ALPHA/BETA FOLD FAMILY PROTEIN"/>
    <property type="match status" value="1"/>
</dbReference>
<organism evidence="2 3">
    <name type="scientific">Hyalangium minutum</name>
    <dbReference type="NCBI Taxonomy" id="394096"/>
    <lineage>
        <taxon>Bacteria</taxon>
        <taxon>Pseudomonadati</taxon>
        <taxon>Myxococcota</taxon>
        <taxon>Myxococcia</taxon>
        <taxon>Myxococcales</taxon>
        <taxon>Cystobacterineae</taxon>
        <taxon>Archangiaceae</taxon>
        <taxon>Hyalangium</taxon>
    </lineage>
</organism>
<keyword evidence="2" id="KW-0378">Hydrolase</keyword>
<dbReference type="AlphaFoldDB" id="A0A085WQI6"/>
<evidence type="ECO:0000259" key="1">
    <source>
        <dbReference type="Pfam" id="PF00561"/>
    </source>
</evidence>
<dbReference type="InterPro" id="IPR029058">
    <property type="entry name" value="AB_hydrolase_fold"/>
</dbReference>
<keyword evidence="3" id="KW-1185">Reference proteome</keyword>
<sequence length="309" mass="35115">MSHYFRQDYLQVPDGAGLYFQVLGDGEPGMVLCDGLGCDGFAWKYLTPYLARDHRVLRWHYRGHGRSGIPQDRSRFGMLYTCEDLDRVMDAAAVKQGVIFGHSIGVQVALEFHRRYAHRVRGLVLICGSYGNPLDTFHDSTYLKRVFPLIRHLVEKYPERAGKLVHSLLSTELAMQVALTVEVNRDLLSREDFAPYFEHLAKMDPVVFVRTLDSMANHTAWDHLPHVDVPTLIIAGEKDKFTPARLSRKMAERIPGAELMLVPLGTHTAPLEYKELVELRVERFLRDRLGIHLAPPPPRLPSGEGTPPR</sequence>
<dbReference type="OrthoDB" id="5491135at2"/>
<dbReference type="EMBL" id="JMCB01000003">
    <property type="protein sequence ID" value="KFE69949.1"/>
    <property type="molecule type" value="Genomic_DNA"/>
</dbReference>
<dbReference type="Gene3D" id="3.40.50.1820">
    <property type="entry name" value="alpha/beta hydrolase"/>
    <property type="match status" value="1"/>
</dbReference>
<proteinExistence type="predicted"/>
<gene>
    <name evidence="2" type="ORF">DB31_4991</name>
</gene>
<name>A0A085WQI6_9BACT</name>
<dbReference type="RefSeq" id="WP_044184379.1">
    <property type="nucleotide sequence ID" value="NZ_JMCB01000003.1"/>
</dbReference>
<dbReference type="PANTHER" id="PTHR43433:SF5">
    <property type="entry name" value="AB HYDROLASE-1 DOMAIN-CONTAINING PROTEIN"/>
    <property type="match status" value="1"/>
</dbReference>
<evidence type="ECO:0000313" key="2">
    <source>
        <dbReference type="EMBL" id="KFE69949.1"/>
    </source>
</evidence>
<dbReference type="PATRIC" id="fig|394096.3.peg.1474"/>
<accession>A0A085WQI6</accession>
<dbReference type="Proteomes" id="UP000028725">
    <property type="component" value="Unassembled WGS sequence"/>
</dbReference>
<feature type="domain" description="AB hydrolase-1" evidence="1">
    <location>
        <begin position="30"/>
        <end position="271"/>
    </location>
</feature>
<protein>
    <submittedName>
        <fullName evidence="2">Alpha/beta hydrolase fold-1</fullName>
    </submittedName>
</protein>
<dbReference type="InterPro" id="IPR050471">
    <property type="entry name" value="AB_hydrolase"/>
</dbReference>
<dbReference type="SUPFAM" id="SSF53474">
    <property type="entry name" value="alpha/beta-Hydrolases"/>
    <property type="match status" value="1"/>
</dbReference>